<reference evidence="7 8" key="1">
    <citation type="journal article" date="2010" name="Stand. Genomic Sci.">
        <title>Complete genome sequence of Aminobacterium colombiense type strain (ALA-1).</title>
        <authorList>
            <person name="Chertkov O."/>
            <person name="Sikorski J."/>
            <person name="Brambilla E."/>
            <person name="Lapidus A."/>
            <person name="Copeland A."/>
            <person name="Glavina Del Rio T."/>
            <person name="Nolan M."/>
            <person name="Lucas S."/>
            <person name="Tice H."/>
            <person name="Cheng J.F."/>
            <person name="Han C."/>
            <person name="Detter J.C."/>
            <person name="Bruce D."/>
            <person name="Tapia R."/>
            <person name="Goodwin L."/>
            <person name="Pitluck S."/>
            <person name="Liolios K."/>
            <person name="Ivanova N."/>
            <person name="Mavromatis K."/>
            <person name="Ovchinnikova G."/>
            <person name="Pati A."/>
            <person name="Chen A."/>
            <person name="Palaniappan K."/>
            <person name="Land M."/>
            <person name="Hauser L."/>
            <person name="Chang Y.J."/>
            <person name="Jeffries C.D."/>
            <person name="Spring S."/>
            <person name="Rohde M."/>
            <person name="Goker M."/>
            <person name="Bristow J."/>
            <person name="Eisen J.A."/>
            <person name="Markowitz V."/>
            <person name="Hugenholtz P."/>
            <person name="Kyrpides N.C."/>
            <person name="Klenk H.P."/>
        </authorList>
    </citation>
    <scope>NUCLEOTIDE SEQUENCE [LARGE SCALE GENOMIC DNA]</scope>
    <source>
        <strain evidence="8">DSM 12261 / ALA-1</strain>
    </source>
</reference>
<comment type="subcellular location">
    <subcellularLocation>
        <location evidence="1">Membrane</location>
        <topology evidence="1">Multi-pass membrane protein</topology>
    </subcellularLocation>
</comment>
<dbReference type="InterPro" id="IPR006153">
    <property type="entry name" value="Cation/H_exchanger_TM"/>
</dbReference>
<name>D5EEF0_AMICL</name>
<dbReference type="eggNOG" id="COG0475">
    <property type="taxonomic scope" value="Bacteria"/>
</dbReference>
<feature type="transmembrane region" description="Helical" evidence="5">
    <location>
        <begin position="241"/>
        <end position="258"/>
    </location>
</feature>
<keyword evidence="3 5" id="KW-1133">Transmembrane helix</keyword>
<feature type="transmembrane region" description="Helical" evidence="5">
    <location>
        <begin position="115"/>
        <end position="135"/>
    </location>
</feature>
<dbReference type="InterPro" id="IPR038770">
    <property type="entry name" value="Na+/solute_symporter_sf"/>
</dbReference>
<evidence type="ECO:0000256" key="1">
    <source>
        <dbReference type="ARBA" id="ARBA00004141"/>
    </source>
</evidence>
<feature type="transmembrane region" description="Helical" evidence="5">
    <location>
        <begin position="219"/>
        <end position="235"/>
    </location>
</feature>
<evidence type="ECO:0000256" key="3">
    <source>
        <dbReference type="ARBA" id="ARBA00022989"/>
    </source>
</evidence>
<dbReference type="OrthoDB" id="2758at2"/>
<feature type="transmembrane region" description="Helical" evidence="5">
    <location>
        <begin position="82"/>
        <end position="109"/>
    </location>
</feature>
<dbReference type="HOGENOM" id="CLU_031031_2_1_0"/>
<evidence type="ECO:0000256" key="2">
    <source>
        <dbReference type="ARBA" id="ARBA00022692"/>
    </source>
</evidence>
<dbReference type="AlphaFoldDB" id="D5EEF0"/>
<dbReference type="Gene3D" id="1.20.1530.20">
    <property type="match status" value="1"/>
</dbReference>
<dbReference type="GO" id="GO:0015297">
    <property type="term" value="F:antiporter activity"/>
    <property type="evidence" value="ECO:0007669"/>
    <property type="project" value="InterPro"/>
</dbReference>
<feature type="transmembrane region" description="Helical" evidence="5">
    <location>
        <begin position="294"/>
        <end position="317"/>
    </location>
</feature>
<organism evidence="7 8">
    <name type="scientific">Aminobacterium colombiense (strain DSM 12261 / ALA-1)</name>
    <dbReference type="NCBI Taxonomy" id="572547"/>
    <lineage>
        <taxon>Bacteria</taxon>
        <taxon>Thermotogati</taxon>
        <taxon>Synergistota</taxon>
        <taxon>Synergistia</taxon>
        <taxon>Synergistales</taxon>
        <taxon>Aminobacteriaceae</taxon>
        <taxon>Aminobacterium</taxon>
    </lineage>
</organism>
<gene>
    <name evidence="7" type="ordered locus">Amico_0799</name>
</gene>
<dbReference type="EMBL" id="CP001997">
    <property type="protein sequence ID" value="ADE56932.1"/>
    <property type="molecule type" value="Genomic_DNA"/>
</dbReference>
<keyword evidence="8" id="KW-1185">Reference proteome</keyword>
<dbReference type="PANTHER" id="PTHR43021:SF2">
    <property type="entry name" value="CATION_H+ EXCHANGER DOMAIN-CONTAINING PROTEIN"/>
    <property type="match status" value="1"/>
</dbReference>
<dbReference type="STRING" id="572547.Amico_0799"/>
<proteinExistence type="predicted"/>
<evidence type="ECO:0000256" key="5">
    <source>
        <dbReference type="SAM" id="Phobius"/>
    </source>
</evidence>
<evidence type="ECO:0000259" key="6">
    <source>
        <dbReference type="Pfam" id="PF00999"/>
    </source>
</evidence>
<dbReference type="PANTHER" id="PTHR43021">
    <property type="entry name" value="NA(+)/H(+) ANTIPORTER-RELATED"/>
    <property type="match status" value="1"/>
</dbReference>
<keyword evidence="4 5" id="KW-0472">Membrane</keyword>
<dbReference type="KEGG" id="aco:Amico_0799"/>
<feature type="transmembrane region" description="Helical" evidence="5">
    <location>
        <begin position="270"/>
        <end position="288"/>
    </location>
</feature>
<keyword evidence="2 5" id="KW-0812">Transmembrane</keyword>
<feature type="transmembrane region" description="Helical" evidence="5">
    <location>
        <begin position="51"/>
        <end position="70"/>
    </location>
</feature>
<feature type="transmembrane region" description="Helical" evidence="5">
    <location>
        <begin position="329"/>
        <end position="348"/>
    </location>
</feature>
<evidence type="ECO:0000313" key="8">
    <source>
        <dbReference type="Proteomes" id="UP000002366"/>
    </source>
</evidence>
<feature type="transmembrane region" description="Helical" evidence="5">
    <location>
        <begin position="147"/>
        <end position="169"/>
    </location>
</feature>
<protein>
    <submittedName>
        <fullName evidence="7">Sodium/hydrogen exchanger</fullName>
    </submittedName>
</protein>
<evidence type="ECO:0000313" key="7">
    <source>
        <dbReference type="EMBL" id="ADE56932.1"/>
    </source>
</evidence>
<dbReference type="GO" id="GO:1902600">
    <property type="term" value="P:proton transmembrane transport"/>
    <property type="evidence" value="ECO:0007669"/>
    <property type="project" value="InterPro"/>
</dbReference>
<sequence>MHVLYYFALVLLAGIFMAKVTRKLRLPNVTGYILAGIVIGPSLGKLIPKEVVSSFFIVSEVALGFIAYSIGSEFNLKHIRKIGLSVVWITLMESLCAVFAVTLAMIFVFHQPLHFSLVLGSIAAATAPAATILVIRQYKAKGVLVDTLLPVVAMDDAVAILAFGVAVAFAESLVSNNSAIPMASVVLRVFNEVFFSLLLGLVLGLFLSFMSGRVKGEDALLSLTIGCIFLGIGLASKFGLSSLFVAMMIGAVVSNLVYSCDRVLSVVDRFTPPIFLAFFTISGADLQLGMLPKVGLIGVGYVVFRVIGKILGAYAGARMTNSPPTVQKYLGLTLVPQAGVAIGLSLLAEQTLPGMGVALRNIILGSTVIYELFGPVIAKQALVMAGEIKES</sequence>
<feature type="domain" description="Cation/H+ exchanger transmembrane" evidence="6">
    <location>
        <begin position="10"/>
        <end position="365"/>
    </location>
</feature>
<dbReference type="RefSeq" id="WP_013048198.1">
    <property type="nucleotide sequence ID" value="NC_014011.1"/>
</dbReference>
<dbReference type="Proteomes" id="UP000002366">
    <property type="component" value="Chromosome"/>
</dbReference>
<dbReference type="GO" id="GO:0016020">
    <property type="term" value="C:membrane"/>
    <property type="evidence" value="ECO:0007669"/>
    <property type="project" value="UniProtKB-SubCell"/>
</dbReference>
<accession>D5EEF0</accession>
<dbReference type="Pfam" id="PF00999">
    <property type="entry name" value="Na_H_Exchanger"/>
    <property type="match status" value="1"/>
</dbReference>
<feature type="transmembrane region" description="Helical" evidence="5">
    <location>
        <begin position="354"/>
        <end position="373"/>
    </location>
</feature>
<evidence type="ECO:0000256" key="4">
    <source>
        <dbReference type="ARBA" id="ARBA00023136"/>
    </source>
</evidence>
<feature type="transmembrane region" description="Helical" evidence="5">
    <location>
        <begin position="189"/>
        <end position="207"/>
    </location>
</feature>